<protein>
    <recommendedName>
        <fullName evidence="3">S-adenosylmethionine synthetase N-terminal domain-containing protein</fullName>
    </recommendedName>
</protein>
<dbReference type="AlphaFoldDB" id="A0A4U5W316"/>
<dbReference type="EMBL" id="SZPR01000049">
    <property type="protein sequence ID" value="TKS95783.1"/>
    <property type="molecule type" value="Genomic_DNA"/>
</dbReference>
<evidence type="ECO:0000256" key="2">
    <source>
        <dbReference type="SAM" id="MobiDB-lite"/>
    </source>
</evidence>
<dbReference type="GO" id="GO:0006556">
    <property type="term" value="P:S-adenosylmethionine biosynthetic process"/>
    <property type="evidence" value="ECO:0007669"/>
    <property type="project" value="InterPro"/>
</dbReference>
<dbReference type="GO" id="GO:0004478">
    <property type="term" value="F:methionine adenosyltransferase activity"/>
    <property type="evidence" value="ECO:0007669"/>
    <property type="project" value="InterPro"/>
</dbReference>
<dbReference type="SUPFAM" id="SSF55973">
    <property type="entry name" value="S-adenosylmethionine synthetase"/>
    <property type="match status" value="1"/>
</dbReference>
<dbReference type="InterPro" id="IPR022636">
    <property type="entry name" value="S-AdoMet_synthetase_sfam"/>
</dbReference>
<organism evidence="4 5">
    <name type="scientific">Streptomyces galbus</name>
    <dbReference type="NCBI Taxonomy" id="33898"/>
    <lineage>
        <taxon>Bacteria</taxon>
        <taxon>Bacillati</taxon>
        <taxon>Actinomycetota</taxon>
        <taxon>Actinomycetes</taxon>
        <taxon>Kitasatosporales</taxon>
        <taxon>Streptomycetaceae</taxon>
        <taxon>Streptomyces</taxon>
    </lineage>
</organism>
<dbReference type="RefSeq" id="WP_137304526.1">
    <property type="nucleotide sequence ID" value="NZ_JBPJFO010000002.1"/>
</dbReference>
<feature type="compositionally biased region" description="Polar residues" evidence="2">
    <location>
        <begin position="1"/>
        <end position="11"/>
    </location>
</feature>
<reference evidence="4 5" key="1">
    <citation type="submission" date="2019-04" db="EMBL/GenBank/DDBJ databases">
        <title>Streptomyces lasaliensis sp.nov., an Actinomycete isolated from soil which produces the polyether antibiotic lasalocid.</title>
        <authorList>
            <person name="Erwin G."/>
            <person name="Haber C."/>
        </authorList>
    </citation>
    <scope>NUCLEOTIDE SEQUENCE [LARGE SCALE GENOMIC DNA]</scope>
    <source>
        <strain evidence="4 5">DSM 40089</strain>
    </source>
</reference>
<comment type="caution">
    <text evidence="4">The sequence shown here is derived from an EMBL/GenBank/DDBJ whole genome shotgun (WGS) entry which is preliminary data.</text>
</comment>
<dbReference type="InterPro" id="IPR022628">
    <property type="entry name" value="S-AdoMet_synt_N"/>
</dbReference>
<name>A0A4U5W316_STRGB</name>
<feature type="region of interest" description="Disordered" evidence="2">
    <location>
        <begin position="1"/>
        <end position="54"/>
    </location>
</feature>
<dbReference type="Gene3D" id="3.30.300.10">
    <property type="match status" value="1"/>
</dbReference>
<feature type="domain" description="S-adenosylmethionine synthetase N-terminal" evidence="3">
    <location>
        <begin position="5"/>
        <end position="39"/>
    </location>
</feature>
<accession>A0A4U5W316</accession>
<evidence type="ECO:0000256" key="1">
    <source>
        <dbReference type="ARBA" id="ARBA00022723"/>
    </source>
</evidence>
<dbReference type="Proteomes" id="UP000308632">
    <property type="component" value="Unassembled WGS sequence"/>
</dbReference>
<dbReference type="Pfam" id="PF00438">
    <property type="entry name" value="S-AdoMet_synt_N"/>
    <property type="match status" value="1"/>
</dbReference>
<evidence type="ECO:0000313" key="4">
    <source>
        <dbReference type="EMBL" id="TKS95783.1"/>
    </source>
</evidence>
<evidence type="ECO:0000259" key="3">
    <source>
        <dbReference type="Pfam" id="PF00438"/>
    </source>
</evidence>
<keyword evidence="1" id="KW-0479">Metal-binding</keyword>
<proteinExistence type="predicted"/>
<feature type="compositionally biased region" description="Basic and acidic residues" evidence="2">
    <location>
        <begin position="14"/>
        <end position="24"/>
    </location>
</feature>
<gene>
    <name evidence="4" type="ORF">E4U92_35195</name>
</gene>
<dbReference type="GO" id="GO:0046872">
    <property type="term" value="F:metal ion binding"/>
    <property type="evidence" value="ECO:0007669"/>
    <property type="project" value="UniProtKB-KW"/>
</dbReference>
<sequence length="54" mass="5800">MSRPVFTSQSVAEGHPDQTAERIGDTVLEALPREDPTADGVGVEGPCAPDHHRY</sequence>
<evidence type="ECO:0000313" key="5">
    <source>
        <dbReference type="Proteomes" id="UP000308632"/>
    </source>
</evidence>